<comment type="caution">
    <text evidence="1">The sequence shown here is derived from an EMBL/GenBank/DDBJ whole genome shotgun (WGS) entry which is preliminary data.</text>
</comment>
<sequence>MSNQSIQPITTPAQFFDELEKFQQAFDYHLELLNKTDTIEKSVAEGLEIRAKLLHQAAAKVLPRGKNKARILSHLTWCHKDAHSWATLFAVSQDQPENKAGLSK</sequence>
<dbReference type="Proteomes" id="UP000014216">
    <property type="component" value="Unassembled WGS sequence"/>
</dbReference>
<proteinExistence type="predicted"/>
<accession>S0G4D6</accession>
<name>S0G4D6_9BACT</name>
<dbReference type="EMBL" id="APJX01000005">
    <property type="protein sequence ID" value="EMS79177.1"/>
    <property type="molecule type" value="Genomic_DNA"/>
</dbReference>
<reference evidence="1 2" key="1">
    <citation type="journal article" date="2013" name="Genome Announc.">
        <title>Draft Genome Sequence of Desulfotignum phosphitoxidans DSM 13687 Strain FiPS-3.</title>
        <authorList>
            <person name="Poehlein A."/>
            <person name="Daniel R."/>
            <person name="Simeonova D.D."/>
        </authorList>
    </citation>
    <scope>NUCLEOTIDE SEQUENCE [LARGE SCALE GENOMIC DNA]</scope>
    <source>
        <strain evidence="1 2">DSM 13687</strain>
    </source>
</reference>
<evidence type="ECO:0000313" key="2">
    <source>
        <dbReference type="Proteomes" id="UP000014216"/>
    </source>
</evidence>
<organism evidence="1 2">
    <name type="scientific">Desulfotignum phosphitoxidans DSM 13687</name>
    <dbReference type="NCBI Taxonomy" id="1286635"/>
    <lineage>
        <taxon>Bacteria</taxon>
        <taxon>Pseudomonadati</taxon>
        <taxon>Thermodesulfobacteriota</taxon>
        <taxon>Desulfobacteria</taxon>
        <taxon>Desulfobacterales</taxon>
        <taxon>Desulfobacteraceae</taxon>
        <taxon>Desulfotignum</taxon>
    </lineage>
</organism>
<keyword evidence="2" id="KW-1185">Reference proteome</keyword>
<gene>
    <name evidence="1" type="ORF">Dpo_5c01000</name>
</gene>
<dbReference type="AlphaFoldDB" id="S0G4D6"/>
<dbReference type="RefSeq" id="WP_006966266.1">
    <property type="nucleotide sequence ID" value="NZ_APJX01000005.1"/>
</dbReference>
<evidence type="ECO:0000313" key="1">
    <source>
        <dbReference type="EMBL" id="EMS79177.1"/>
    </source>
</evidence>
<protein>
    <submittedName>
        <fullName evidence="1">Uncharacterized protein</fullName>
    </submittedName>
</protein>